<dbReference type="GO" id="GO:0005840">
    <property type="term" value="C:ribosome"/>
    <property type="evidence" value="ECO:0007669"/>
    <property type="project" value="UniProtKB-KW"/>
</dbReference>
<name>G3HWA9_CRIGR</name>
<protein>
    <recommendedName>
        <fullName evidence="4">Small ribosomal subunit protein eS6</fullName>
    </recommendedName>
    <alternativeName>
        <fullName evidence="5">40S ribosomal protein S6</fullName>
    </alternativeName>
</protein>
<dbReference type="InParanoid" id="G3HWA9"/>
<dbReference type="InterPro" id="IPR001377">
    <property type="entry name" value="Ribosomal_eS6"/>
</dbReference>
<dbReference type="STRING" id="10029.G3HWA9"/>
<evidence type="ECO:0000256" key="1">
    <source>
        <dbReference type="ARBA" id="ARBA00009312"/>
    </source>
</evidence>
<comment type="similarity">
    <text evidence="1">Belongs to the eukaryotic ribosomal protein eS6 family.</text>
</comment>
<accession>G3HWA9</accession>
<evidence type="ECO:0000256" key="5">
    <source>
        <dbReference type="ARBA" id="ARBA00035403"/>
    </source>
</evidence>
<organism evidence="6 7">
    <name type="scientific">Cricetulus griseus</name>
    <name type="common">Chinese hamster</name>
    <name type="synonym">Cricetulus barabensis griseus</name>
    <dbReference type="NCBI Taxonomy" id="10029"/>
    <lineage>
        <taxon>Eukaryota</taxon>
        <taxon>Metazoa</taxon>
        <taxon>Chordata</taxon>
        <taxon>Craniata</taxon>
        <taxon>Vertebrata</taxon>
        <taxon>Euteleostomi</taxon>
        <taxon>Mammalia</taxon>
        <taxon>Eutheria</taxon>
        <taxon>Euarchontoglires</taxon>
        <taxon>Glires</taxon>
        <taxon>Rodentia</taxon>
        <taxon>Myomorpha</taxon>
        <taxon>Muroidea</taxon>
        <taxon>Cricetidae</taxon>
        <taxon>Cricetinae</taxon>
        <taxon>Cricetulus</taxon>
    </lineage>
</organism>
<keyword evidence="3" id="KW-0687">Ribonucleoprotein</keyword>
<dbReference type="Pfam" id="PF01092">
    <property type="entry name" value="Ribosomal_S6e"/>
    <property type="match status" value="1"/>
</dbReference>
<evidence type="ECO:0000256" key="4">
    <source>
        <dbReference type="ARBA" id="ARBA00035278"/>
    </source>
</evidence>
<dbReference type="Proteomes" id="UP000001075">
    <property type="component" value="Unassembled WGS sequence"/>
</dbReference>
<evidence type="ECO:0000256" key="3">
    <source>
        <dbReference type="ARBA" id="ARBA00023274"/>
    </source>
</evidence>
<dbReference type="GO" id="GO:0006412">
    <property type="term" value="P:translation"/>
    <property type="evidence" value="ECO:0007669"/>
    <property type="project" value="InterPro"/>
</dbReference>
<sequence>MKLNNSFLACSWQKFMEVDNEYKHCTFYDKCMAKDVAADALAEEWTGYVV</sequence>
<proteinExistence type="inferred from homology"/>
<dbReference type="AlphaFoldDB" id="G3HWA9"/>
<dbReference type="EMBL" id="JH000825">
    <property type="protein sequence ID" value="EGW01738.1"/>
    <property type="molecule type" value="Genomic_DNA"/>
</dbReference>
<keyword evidence="2 6" id="KW-0689">Ribosomal protein</keyword>
<dbReference type="GO" id="GO:0003735">
    <property type="term" value="F:structural constituent of ribosome"/>
    <property type="evidence" value="ECO:0007669"/>
    <property type="project" value="InterPro"/>
</dbReference>
<evidence type="ECO:0000313" key="7">
    <source>
        <dbReference type="Proteomes" id="UP000001075"/>
    </source>
</evidence>
<reference evidence="7" key="1">
    <citation type="journal article" date="2011" name="Nat. Biotechnol.">
        <title>The genomic sequence of the Chinese hamster ovary (CHO)-K1 cell line.</title>
        <authorList>
            <person name="Xu X."/>
            <person name="Nagarajan H."/>
            <person name="Lewis N.E."/>
            <person name="Pan S."/>
            <person name="Cai Z."/>
            <person name="Liu X."/>
            <person name="Chen W."/>
            <person name="Xie M."/>
            <person name="Wang W."/>
            <person name="Hammond S."/>
            <person name="Andersen M.R."/>
            <person name="Neff N."/>
            <person name="Passarelli B."/>
            <person name="Koh W."/>
            <person name="Fan H.C."/>
            <person name="Wang J."/>
            <person name="Gui Y."/>
            <person name="Lee K.H."/>
            <person name="Betenbaugh M.J."/>
            <person name="Quake S.R."/>
            <person name="Famili I."/>
            <person name="Palsson B.O."/>
            <person name="Wang J."/>
        </authorList>
    </citation>
    <scope>NUCLEOTIDE SEQUENCE [LARGE SCALE GENOMIC DNA]</scope>
    <source>
        <strain evidence="7">CHO K1 cell line</strain>
    </source>
</reference>
<evidence type="ECO:0000313" key="6">
    <source>
        <dbReference type="EMBL" id="EGW01738.1"/>
    </source>
</evidence>
<dbReference type="GO" id="GO:1990904">
    <property type="term" value="C:ribonucleoprotein complex"/>
    <property type="evidence" value="ECO:0007669"/>
    <property type="project" value="UniProtKB-KW"/>
</dbReference>
<evidence type="ECO:0000256" key="2">
    <source>
        <dbReference type="ARBA" id="ARBA00022980"/>
    </source>
</evidence>
<gene>
    <name evidence="6" type="ORF">I79_015262</name>
</gene>